<reference evidence="7" key="1">
    <citation type="submission" date="2021-01" db="UniProtKB">
        <authorList>
            <consortium name="EnsemblPlants"/>
        </authorList>
    </citation>
    <scope>IDENTIFICATION</scope>
</reference>
<keyword evidence="8" id="KW-1185">Reference proteome</keyword>
<evidence type="ECO:0000256" key="3">
    <source>
        <dbReference type="ARBA" id="ARBA00022989"/>
    </source>
</evidence>
<evidence type="ECO:0000259" key="6">
    <source>
        <dbReference type="PROSITE" id="PS51380"/>
    </source>
</evidence>
<dbReference type="UniPathway" id="UPA00282"/>
<dbReference type="GO" id="GO:0016036">
    <property type="term" value="P:cellular response to phosphate starvation"/>
    <property type="evidence" value="ECO:0007669"/>
    <property type="project" value="InterPro"/>
</dbReference>
<dbReference type="SUPFAM" id="SSF52777">
    <property type="entry name" value="CoA-dependent acyltransferases"/>
    <property type="match status" value="1"/>
</dbReference>
<evidence type="ECO:0000256" key="4">
    <source>
        <dbReference type="ARBA" id="ARBA00023136"/>
    </source>
</evidence>
<dbReference type="AlphaFoldDB" id="A0A7N0V522"/>
<dbReference type="Pfam" id="PF03124">
    <property type="entry name" value="EXS"/>
    <property type="match status" value="1"/>
</dbReference>
<dbReference type="PROSITE" id="PS51380">
    <property type="entry name" value="EXS"/>
    <property type="match status" value="1"/>
</dbReference>
<sequence length="437" mass="50084">MVDREHRPYQQKIKQLLVTDEKDGKMKWVRTQVDLSNHVRIPKIDVNMNISPDKIVEDYVSNLTKTSLDMSKPLWDLHLLNIKTSQAEATGVFRIHHSMGDGTSLMSLLLACTRQMANPQALPTIPTALKDRKCRQLGFGGCFWNHQKMLWNTLVDIVMFMCTALFLKDTTTPLTGPPGVEFTPRRFIHRTVSLEDMKLIKNHLNATINDVALGVTEAGLSRYLNRKYGELQKKDAGSFENQNYLPKKIRMRSTLLINLRPAGIQDLAKCGRRWVDEHDPNHLANLGKYVSAMVAAGARISYSTNPSTVWFITVLVTSLAATVYQLYWDFVKDWGVLNPKSNNLWLRDDLILKNKSIYYVSIVFNVVLRVAWVETVLNFRVGLVESRLLEFLLASLEVIRRGHWNFYRIENEHLNNVGKFRAVKTVPLPFRETDSDG</sequence>
<evidence type="ECO:0000256" key="5">
    <source>
        <dbReference type="SAM" id="Phobius"/>
    </source>
</evidence>
<dbReference type="InterPro" id="IPR052486">
    <property type="entry name" value="PHO1"/>
</dbReference>
<proteinExistence type="predicted"/>
<keyword evidence="2 5" id="KW-0812">Transmembrane</keyword>
<feature type="domain" description="EXS" evidence="6">
    <location>
        <begin position="246"/>
        <end position="437"/>
    </location>
</feature>
<dbReference type="EnsemblPlants" id="Kaladp0102s0082.1.v1.1">
    <property type="protein sequence ID" value="Kaladp0102s0082.1.v1.1"/>
    <property type="gene ID" value="Kaladp0102s0082.v1.1"/>
</dbReference>
<dbReference type="PANTHER" id="PTHR48477:SF1">
    <property type="entry name" value="PHOSPHATE TRANSPORTER PHO1"/>
    <property type="match status" value="1"/>
</dbReference>
<dbReference type="GO" id="GO:0016020">
    <property type="term" value="C:membrane"/>
    <property type="evidence" value="ECO:0007669"/>
    <property type="project" value="UniProtKB-SubCell"/>
</dbReference>
<dbReference type="Gramene" id="Kaladp0102s0082.1.v1.1">
    <property type="protein sequence ID" value="Kaladp0102s0082.1.v1.1"/>
    <property type="gene ID" value="Kaladp0102s0082.v1.1"/>
</dbReference>
<dbReference type="InterPro" id="IPR004342">
    <property type="entry name" value="EXS_C"/>
</dbReference>
<keyword evidence="4 5" id="KW-0472">Membrane</keyword>
<feature type="transmembrane region" description="Helical" evidence="5">
    <location>
        <begin position="356"/>
        <end position="377"/>
    </location>
</feature>
<dbReference type="GO" id="GO:0019432">
    <property type="term" value="P:triglyceride biosynthetic process"/>
    <property type="evidence" value="ECO:0007669"/>
    <property type="project" value="UniProtKB-UniPathway"/>
</dbReference>
<dbReference type="InterPro" id="IPR004255">
    <property type="entry name" value="O-acyltransferase_WSD1_N"/>
</dbReference>
<dbReference type="GO" id="GO:0004144">
    <property type="term" value="F:diacylglycerol O-acyltransferase activity"/>
    <property type="evidence" value="ECO:0007669"/>
    <property type="project" value="InterPro"/>
</dbReference>
<protein>
    <recommendedName>
        <fullName evidence="6">EXS domain-containing protein</fullName>
    </recommendedName>
</protein>
<organism evidence="7 8">
    <name type="scientific">Kalanchoe fedtschenkoi</name>
    <name type="common">Lavender scallops</name>
    <name type="synonym">South American air plant</name>
    <dbReference type="NCBI Taxonomy" id="63787"/>
    <lineage>
        <taxon>Eukaryota</taxon>
        <taxon>Viridiplantae</taxon>
        <taxon>Streptophyta</taxon>
        <taxon>Embryophyta</taxon>
        <taxon>Tracheophyta</taxon>
        <taxon>Spermatophyta</taxon>
        <taxon>Magnoliopsida</taxon>
        <taxon>eudicotyledons</taxon>
        <taxon>Gunneridae</taxon>
        <taxon>Pentapetalae</taxon>
        <taxon>Saxifragales</taxon>
        <taxon>Crassulaceae</taxon>
        <taxon>Kalanchoe</taxon>
    </lineage>
</organism>
<name>A0A7N0V522_KALFE</name>
<evidence type="ECO:0000313" key="7">
    <source>
        <dbReference type="EnsemblPlants" id="Kaladp0102s0082.1.v1.1"/>
    </source>
</evidence>
<comment type="subcellular location">
    <subcellularLocation>
        <location evidence="1">Membrane</location>
        <topology evidence="1">Multi-pass membrane protein</topology>
    </subcellularLocation>
</comment>
<keyword evidence="3 5" id="KW-1133">Transmembrane helix</keyword>
<evidence type="ECO:0000256" key="1">
    <source>
        <dbReference type="ARBA" id="ARBA00004141"/>
    </source>
</evidence>
<dbReference type="PANTHER" id="PTHR48477">
    <property type="entry name" value="PHOSPHATE TRANSPORTER PHO1"/>
    <property type="match status" value="1"/>
</dbReference>
<dbReference type="Pfam" id="PF03007">
    <property type="entry name" value="WS_DGAT_cat"/>
    <property type="match status" value="1"/>
</dbReference>
<feature type="transmembrane region" description="Helical" evidence="5">
    <location>
        <begin position="309"/>
        <end position="328"/>
    </location>
</feature>
<dbReference type="Proteomes" id="UP000594263">
    <property type="component" value="Unplaced"/>
</dbReference>
<evidence type="ECO:0000313" key="8">
    <source>
        <dbReference type="Proteomes" id="UP000594263"/>
    </source>
</evidence>
<accession>A0A7N0V522</accession>
<evidence type="ECO:0000256" key="2">
    <source>
        <dbReference type="ARBA" id="ARBA00022692"/>
    </source>
</evidence>